<organism evidence="1 2">
    <name type="scientific">Zhihengliuella alba</name>
    <dbReference type="NCBI Taxonomy" id="547018"/>
    <lineage>
        <taxon>Bacteria</taxon>
        <taxon>Bacillati</taxon>
        <taxon>Actinomycetota</taxon>
        <taxon>Actinomycetes</taxon>
        <taxon>Micrococcales</taxon>
        <taxon>Micrococcaceae</taxon>
        <taxon>Zhihengliuella</taxon>
    </lineage>
</organism>
<comment type="caution">
    <text evidence="1">The sequence shown here is derived from an EMBL/GenBank/DDBJ whole genome shotgun (WGS) entry which is preliminary data.</text>
</comment>
<sequence length="265" mass="27937">MDMPITFAGSAAGRWVAEARAAHRSAIPTVATQVPSGYPAVARIFHPARDFDGRPVRWAAVAAARGTVFHAGAQFAALAGIDEAGYALCEDAWEGDAPIAHGLPQPDLAQLAGLLAAHTATPDQICLGLWNGYAFAAGVTAEDGARIELTAAQQADVLELDPSGYQTYWVFRGGAADLADPLWAGNDVVAERQAPDLAWPADRAWFLSTELYEDSTLLAGPAELIRAVVEHPGLEALPVGRDVRLDAEGDEINPLPAEPDEDPEA</sequence>
<dbReference type="EMBL" id="BAABCJ010000001">
    <property type="protein sequence ID" value="GAA3696704.1"/>
    <property type="molecule type" value="Genomic_DNA"/>
</dbReference>
<dbReference type="Proteomes" id="UP001501536">
    <property type="component" value="Unassembled WGS sequence"/>
</dbReference>
<reference evidence="2" key="1">
    <citation type="journal article" date="2019" name="Int. J. Syst. Evol. Microbiol.">
        <title>The Global Catalogue of Microorganisms (GCM) 10K type strain sequencing project: providing services to taxonomists for standard genome sequencing and annotation.</title>
        <authorList>
            <consortium name="The Broad Institute Genomics Platform"/>
            <consortium name="The Broad Institute Genome Sequencing Center for Infectious Disease"/>
            <person name="Wu L."/>
            <person name="Ma J."/>
        </authorList>
    </citation>
    <scope>NUCLEOTIDE SEQUENCE [LARGE SCALE GENOMIC DNA]</scope>
    <source>
        <strain evidence="2">JCM 16961</strain>
    </source>
</reference>
<protein>
    <submittedName>
        <fullName evidence="1">Uncharacterized protein</fullName>
    </submittedName>
</protein>
<proteinExistence type="predicted"/>
<name>A0ABP7CV01_9MICC</name>
<evidence type="ECO:0000313" key="1">
    <source>
        <dbReference type="EMBL" id="GAA3696704.1"/>
    </source>
</evidence>
<gene>
    <name evidence="1" type="ORF">GCM10022377_06970</name>
</gene>
<keyword evidence="2" id="KW-1185">Reference proteome</keyword>
<evidence type="ECO:0000313" key="2">
    <source>
        <dbReference type="Proteomes" id="UP001501536"/>
    </source>
</evidence>
<accession>A0ABP7CV01</accession>